<sequence length="113" mass="13222">MKVENSKFKQSEESEVVGQNWVDQKFEKVLLLIEQNLYSFVYKMLQDNPTVPYSFVTLVKRILSKTKATGLQCRNDSEIKQRMANMIKDNDPRKMPDDSMEVYLVIAKITKNL</sequence>
<evidence type="ECO:0000313" key="2">
    <source>
        <dbReference type="Proteomes" id="UP000053232"/>
    </source>
</evidence>
<organism evidence="1 2">
    <name type="scientific">Oxytricha trifallax</name>
    <dbReference type="NCBI Taxonomy" id="1172189"/>
    <lineage>
        <taxon>Eukaryota</taxon>
        <taxon>Sar</taxon>
        <taxon>Alveolata</taxon>
        <taxon>Ciliophora</taxon>
        <taxon>Intramacronucleata</taxon>
        <taxon>Spirotrichea</taxon>
        <taxon>Stichotrichia</taxon>
        <taxon>Sporadotrichida</taxon>
        <taxon>Oxytrichidae</taxon>
        <taxon>Oxytrichinae</taxon>
        <taxon>Oxytricha</taxon>
    </lineage>
</organism>
<comment type="caution">
    <text evidence="1">The sequence shown here is derived from an EMBL/GenBank/DDBJ whole genome shotgun (WGS) entry which is preliminary data.</text>
</comment>
<dbReference type="EMBL" id="ARYC01018463">
    <property type="protein sequence ID" value="KEJ82490.1"/>
    <property type="molecule type" value="Genomic_DNA"/>
</dbReference>
<accession>A0A073HZ44</accession>
<keyword evidence="2" id="KW-1185">Reference proteome</keyword>
<dbReference type="AlphaFoldDB" id="A0A073HZ44"/>
<reference evidence="2" key="1">
    <citation type="journal article" date="2014" name="Cell">
        <title>The Architecture of a Scrambled Genome Reveals Massive Levels of Genomic Rearrangement during Development.</title>
        <authorList>
            <person name="Chen X."/>
            <person name="Bracht J.R."/>
            <person name="Goldman A.D."/>
            <person name="Dolzhenko E."/>
            <person name="Clay D.M."/>
            <person name="Swart E.C."/>
            <person name="Perlman D.H."/>
            <person name="Doak T.G."/>
            <person name="Stuart A."/>
            <person name="Amemiya C.T."/>
            <person name="Sebra R.P."/>
            <person name="Landweber L.F."/>
        </authorList>
    </citation>
    <scope>NUCLEOTIDE SEQUENCE [LARGE SCALE GENOMIC DNA]</scope>
    <source>
        <strain evidence="2">JRB310</strain>
    </source>
</reference>
<evidence type="ECO:0000313" key="1">
    <source>
        <dbReference type="EMBL" id="KEJ82490.1"/>
    </source>
</evidence>
<dbReference type="Proteomes" id="UP000053232">
    <property type="component" value="Unassembled WGS sequence"/>
</dbReference>
<protein>
    <submittedName>
        <fullName evidence="1">Uncharacterized protein</fullName>
    </submittedName>
</protein>
<gene>
    <name evidence="1" type="ORF">OXYTRIMIC_720</name>
</gene>
<proteinExistence type="predicted"/>
<name>A0A073HZ44_9SPIT</name>